<name>A0A6J5ZWT3_9ZZZZ</name>
<dbReference type="AlphaFoldDB" id="A0A6J5ZWT3"/>
<evidence type="ECO:0000313" key="2">
    <source>
        <dbReference type="EMBL" id="CAB4347114.1"/>
    </source>
</evidence>
<evidence type="ECO:0000256" key="1">
    <source>
        <dbReference type="SAM" id="MobiDB-lite"/>
    </source>
</evidence>
<dbReference type="EMBL" id="CAESAO010000191">
    <property type="protein sequence ID" value="CAB4347114.1"/>
    <property type="molecule type" value="Genomic_DNA"/>
</dbReference>
<gene>
    <name evidence="2" type="ORF">UFOPK3522_01574</name>
</gene>
<protein>
    <submittedName>
        <fullName evidence="2">Unannotated protein</fullName>
    </submittedName>
</protein>
<organism evidence="2">
    <name type="scientific">freshwater metagenome</name>
    <dbReference type="NCBI Taxonomy" id="449393"/>
    <lineage>
        <taxon>unclassified sequences</taxon>
        <taxon>metagenomes</taxon>
        <taxon>ecological metagenomes</taxon>
    </lineage>
</organism>
<proteinExistence type="predicted"/>
<feature type="region of interest" description="Disordered" evidence="1">
    <location>
        <begin position="43"/>
        <end position="70"/>
    </location>
</feature>
<sequence length="70" mass="7188">MHLTKLGGSGAPAALAVGSWEALAATLIQWLKVVFEIVVPSTEATSLSDTPPQDAKATAEMAAAPSARKR</sequence>
<accession>A0A6J5ZWT3</accession>
<reference evidence="2" key="1">
    <citation type="submission" date="2020-05" db="EMBL/GenBank/DDBJ databases">
        <authorList>
            <person name="Chiriac C."/>
            <person name="Salcher M."/>
            <person name="Ghai R."/>
            <person name="Kavagutti S V."/>
        </authorList>
    </citation>
    <scope>NUCLEOTIDE SEQUENCE</scope>
</reference>